<dbReference type="AlphaFoldDB" id="A8J8L6"/>
<reference evidence="3 4" key="1">
    <citation type="journal article" date="2007" name="Science">
        <title>The Chlamydomonas genome reveals the evolution of key animal and plant functions.</title>
        <authorList>
            <person name="Merchant S.S."/>
            <person name="Prochnik S.E."/>
            <person name="Vallon O."/>
            <person name="Harris E.H."/>
            <person name="Karpowicz S.J."/>
            <person name="Witman G.B."/>
            <person name="Terry A."/>
            <person name="Salamov A."/>
            <person name="Fritz-Laylin L.K."/>
            <person name="Marechal-Drouard L."/>
            <person name="Marshall W.F."/>
            <person name="Qu L.H."/>
            <person name="Nelson D.R."/>
            <person name="Sanderfoot A.A."/>
            <person name="Spalding M.H."/>
            <person name="Kapitonov V.V."/>
            <person name="Ren Q."/>
            <person name="Ferris P."/>
            <person name="Lindquist E."/>
            <person name="Shapiro H."/>
            <person name="Lucas S.M."/>
            <person name="Grimwood J."/>
            <person name="Schmutz J."/>
            <person name="Cardol P."/>
            <person name="Cerutti H."/>
            <person name="Chanfreau G."/>
            <person name="Chen C.L."/>
            <person name="Cognat V."/>
            <person name="Croft M.T."/>
            <person name="Dent R."/>
            <person name="Dutcher S."/>
            <person name="Fernandez E."/>
            <person name="Fukuzawa H."/>
            <person name="Gonzalez-Ballester D."/>
            <person name="Gonzalez-Halphen D."/>
            <person name="Hallmann A."/>
            <person name="Hanikenne M."/>
            <person name="Hippler M."/>
            <person name="Inwood W."/>
            <person name="Jabbari K."/>
            <person name="Kalanon M."/>
            <person name="Kuras R."/>
            <person name="Lefebvre P.A."/>
            <person name="Lemaire S.D."/>
            <person name="Lobanov A.V."/>
            <person name="Lohr M."/>
            <person name="Manuell A."/>
            <person name="Meier I."/>
            <person name="Mets L."/>
            <person name="Mittag M."/>
            <person name="Mittelmeier T."/>
            <person name="Moroney J.V."/>
            <person name="Moseley J."/>
            <person name="Napoli C."/>
            <person name="Nedelcu A.M."/>
            <person name="Niyogi K."/>
            <person name="Novoselov S.V."/>
            <person name="Paulsen I.T."/>
            <person name="Pazour G."/>
            <person name="Purton S."/>
            <person name="Ral J.P."/>
            <person name="Riano-Pachon D.M."/>
            <person name="Riekhof W."/>
            <person name="Rymarquis L."/>
            <person name="Schroda M."/>
            <person name="Stern D."/>
            <person name="Umen J."/>
            <person name="Willows R."/>
            <person name="Wilson N."/>
            <person name="Zimmer S.L."/>
            <person name="Allmer J."/>
            <person name="Balk J."/>
            <person name="Bisova K."/>
            <person name="Chen C.J."/>
            <person name="Elias M."/>
            <person name="Gendler K."/>
            <person name="Hauser C."/>
            <person name="Lamb M.R."/>
            <person name="Ledford H."/>
            <person name="Long J.C."/>
            <person name="Minagawa J."/>
            <person name="Page M.D."/>
            <person name="Pan J."/>
            <person name="Pootakham W."/>
            <person name="Roje S."/>
            <person name="Rose A."/>
            <person name="Stahlberg E."/>
            <person name="Terauchi A.M."/>
            <person name="Yang P."/>
            <person name="Ball S."/>
            <person name="Bowler C."/>
            <person name="Dieckmann C.L."/>
            <person name="Gladyshev V.N."/>
            <person name="Green P."/>
            <person name="Jorgensen R."/>
            <person name="Mayfield S."/>
            <person name="Mueller-Roeber B."/>
            <person name="Rajamani S."/>
            <person name="Sayre R.T."/>
            <person name="Brokstein P."/>
            <person name="Dubchak I."/>
            <person name="Goodstein D."/>
            <person name="Hornick L."/>
            <person name="Huang Y.W."/>
            <person name="Jhaveri J."/>
            <person name="Luo Y."/>
            <person name="Martinez D."/>
            <person name="Ngau W.C."/>
            <person name="Otillar B."/>
            <person name="Poliakov A."/>
            <person name="Porter A."/>
            <person name="Szajkowski L."/>
            <person name="Werner G."/>
            <person name="Zhou K."/>
            <person name="Grigoriev I.V."/>
            <person name="Rokhsar D.S."/>
            <person name="Grossman A.R."/>
        </authorList>
    </citation>
    <scope>NUCLEOTIDE SEQUENCE [LARGE SCALE GENOMIC DNA]</scope>
    <source>
        <strain evidence="4">CC-503</strain>
    </source>
</reference>
<feature type="compositionally biased region" description="Acidic residues" evidence="1">
    <location>
        <begin position="383"/>
        <end position="420"/>
    </location>
</feature>
<dbReference type="InterPro" id="IPR051981">
    <property type="entry name" value="Glycosyltransf_32"/>
</dbReference>
<feature type="signal peptide" evidence="2">
    <location>
        <begin position="1"/>
        <end position="20"/>
    </location>
</feature>
<dbReference type="InterPro" id="IPR007577">
    <property type="entry name" value="GlycoTrfase_DXD_sugar-bd_CS"/>
</dbReference>
<feature type="chain" id="PRO_5014297482" description="Alpha 1,4-glycosyltransferase domain-containing protein" evidence="2">
    <location>
        <begin position="21"/>
        <end position="431"/>
    </location>
</feature>
<proteinExistence type="predicted"/>
<dbReference type="GO" id="GO:0016758">
    <property type="term" value="F:hexosyltransferase activity"/>
    <property type="evidence" value="ECO:0000318"/>
    <property type="project" value="GO_Central"/>
</dbReference>
<dbReference type="OrthoDB" id="543760at2759"/>
<dbReference type="GeneID" id="5723481"/>
<evidence type="ECO:0000313" key="3">
    <source>
        <dbReference type="EMBL" id="PNW71563.1"/>
    </source>
</evidence>
<dbReference type="InParanoid" id="A8J8L6"/>
<dbReference type="GO" id="GO:0016020">
    <property type="term" value="C:membrane"/>
    <property type="evidence" value="ECO:0007669"/>
    <property type="project" value="GOC"/>
</dbReference>
<keyword evidence="2" id="KW-0732">Signal</keyword>
<dbReference type="FunCoup" id="A8J8L6">
    <property type="interactions" value="44"/>
</dbReference>
<dbReference type="PaxDb" id="3055-EDO99806"/>
<dbReference type="KEGG" id="cre:CHLRE_16g659500v5"/>
<accession>A8J8L6</accession>
<dbReference type="PANTHER" id="PTHR12042:SF21">
    <property type="entry name" value="ALPHA1,4-GALACTOSYLTRANSFERASE 1-RELATED"/>
    <property type="match status" value="1"/>
</dbReference>
<keyword evidence="4" id="KW-1185">Reference proteome</keyword>
<dbReference type="GO" id="GO:0006688">
    <property type="term" value="P:glycosphingolipid biosynthetic process"/>
    <property type="evidence" value="ECO:0000318"/>
    <property type="project" value="GO_Central"/>
</dbReference>
<organism evidence="3 4">
    <name type="scientific">Chlamydomonas reinhardtii</name>
    <name type="common">Chlamydomonas smithii</name>
    <dbReference type="NCBI Taxonomy" id="3055"/>
    <lineage>
        <taxon>Eukaryota</taxon>
        <taxon>Viridiplantae</taxon>
        <taxon>Chlorophyta</taxon>
        <taxon>core chlorophytes</taxon>
        <taxon>Chlorophyceae</taxon>
        <taxon>CS clade</taxon>
        <taxon>Chlamydomonadales</taxon>
        <taxon>Chlamydomonadaceae</taxon>
        <taxon>Chlamydomonas</taxon>
    </lineage>
</organism>
<evidence type="ECO:0000256" key="2">
    <source>
        <dbReference type="SAM" id="SignalP"/>
    </source>
</evidence>
<dbReference type="InterPro" id="IPR029044">
    <property type="entry name" value="Nucleotide-diphossugar_trans"/>
</dbReference>
<gene>
    <name evidence="3" type="ORF">CHLRE_16g659500v5</name>
</gene>
<dbReference type="HOGENOM" id="CLU_046771_0_0_1"/>
<dbReference type="PANTHER" id="PTHR12042">
    <property type="entry name" value="LACTOSYLCERAMIDE 4-ALPHA-GALACTOSYLTRANSFERASE ALPHA- 1,4-GALACTOSYLTRANSFERASE"/>
    <property type="match status" value="1"/>
</dbReference>
<dbReference type="RefSeq" id="XP_001697923.1">
    <property type="nucleotide sequence ID" value="XM_001697871.2"/>
</dbReference>
<name>A8J8L6_CHLRE</name>
<dbReference type="Proteomes" id="UP000006906">
    <property type="component" value="Chromosome 16"/>
</dbReference>
<evidence type="ECO:0008006" key="5">
    <source>
        <dbReference type="Google" id="ProtNLM"/>
    </source>
</evidence>
<feature type="region of interest" description="Disordered" evidence="1">
    <location>
        <begin position="353"/>
        <end position="431"/>
    </location>
</feature>
<evidence type="ECO:0000256" key="1">
    <source>
        <dbReference type="SAM" id="MobiDB-lite"/>
    </source>
</evidence>
<protein>
    <recommendedName>
        <fullName evidence="5">Alpha 1,4-glycosyltransferase domain-containing protein</fullName>
    </recommendedName>
</protein>
<dbReference type="Gramene" id="PNW71563">
    <property type="protein sequence ID" value="PNW71563"/>
    <property type="gene ID" value="CHLRE_16g659500v5"/>
</dbReference>
<dbReference type="EMBL" id="CM008977">
    <property type="protein sequence ID" value="PNW71563.1"/>
    <property type="molecule type" value="Genomic_DNA"/>
</dbReference>
<dbReference type="eggNOG" id="KOG1928">
    <property type="taxonomic scope" value="Eukaryota"/>
</dbReference>
<sequence length="431" mass="47357">MIVQLAFQAIICQIIVTATARGLAALAPLPLVVNYTDVRQWLDDGNTANIFLTWTTGPETLDALAVECISSVINVYAHQYERRGAAGGVFLLANALREADMDAHGWVRPGVHLVRYGVAEVLQDTPVGSWYVEKRVELEAGKYWFSHVTDLMRFALVYKHGGIYMDTDVLVMRPISPANVNKLVRAVGDSSCFECAVMFFEAGHSYLFEVLKQIPRHYRGTEWISAGPKALTIVYDHAPTHALHELPDQVVPGAYLGIRLTKAKRFWTEGHIRTEDFIGCEVIHLWGSTARGYVTKKSTTYITGEEQEERLKQRVDALRQISWCRSRAPRFDKCANITACSAKAKALAISSRKSAGAADQTGLDSVDNDGKAEGWNADRTGAGEEEGAEEGETSAEGFGDESDEETGDEGAGETEVDSGEVDGARKTRRHG</sequence>
<dbReference type="Pfam" id="PF04488">
    <property type="entry name" value="Gly_transf_sug"/>
    <property type="match status" value="1"/>
</dbReference>
<dbReference type="Gene3D" id="3.90.550.20">
    <property type="match status" value="1"/>
</dbReference>
<evidence type="ECO:0000313" key="4">
    <source>
        <dbReference type="Proteomes" id="UP000006906"/>
    </source>
</evidence>
<dbReference type="SUPFAM" id="SSF53448">
    <property type="entry name" value="Nucleotide-diphospho-sugar transferases"/>
    <property type="match status" value="1"/>
</dbReference>